<protein>
    <recommendedName>
        <fullName evidence="3">Amino acid oxidase</fullName>
    </recommendedName>
</protein>
<evidence type="ECO:0000313" key="2">
    <source>
        <dbReference type="Proteomes" id="UP000219252"/>
    </source>
</evidence>
<organism evidence="1 2">
    <name type="scientific">Ureibacillus acetophenoni</name>
    <dbReference type="NCBI Taxonomy" id="614649"/>
    <lineage>
        <taxon>Bacteria</taxon>
        <taxon>Bacillati</taxon>
        <taxon>Bacillota</taxon>
        <taxon>Bacilli</taxon>
        <taxon>Bacillales</taxon>
        <taxon>Caryophanaceae</taxon>
        <taxon>Ureibacillus</taxon>
    </lineage>
</organism>
<evidence type="ECO:0008006" key="3">
    <source>
        <dbReference type="Google" id="ProtNLM"/>
    </source>
</evidence>
<dbReference type="PROSITE" id="PS51257">
    <property type="entry name" value="PROKAR_LIPOPROTEIN"/>
    <property type="match status" value="1"/>
</dbReference>
<gene>
    <name evidence="1" type="ORF">SAMN05877842_1173</name>
</gene>
<dbReference type="EMBL" id="OBQC01000017">
    <property type="protein sequence ID" value="SOC43657.1"/>
    <property type="molecule type" value="Genomic_DNA"/>
</dbReference>
<dbReference type="OrthoDB" id="2454533at2"/>
<dbReference type="AlphaFoldDB" id="A0A285UPM6"/>
<proteinExistence type="predicted"/>
<name>A0A285UPM6_9BACL</name>
<dbReference type="RefSeq" id="WP_097150847.1">
    <property type="nucleotide sequence ID" value="NZ_OBQC01000017.1"/>
</dbReference>
<evidence type="ECO:0000313" key="1">
    <source>
        <dbReference type="EMBL" id="SOC43657.1"/>
    </source>
</evidence>
<dbReference type="Proteomes" id="UP000219252">
    <property type="component" value="Unassembled WGS sequence"/>
</dbReference>
<accession>A0A285UPM6</accession>
<keyword evidence="2" id="KW-1185">Reference proteome</keyword>
<sequence length="166" mass="19236">MKKIILFLSVLFLVACSSEEVKYDGAPLNIAVFGDLPEVKNKNIHFELLTLETLSEDTSNIALNFNAIMITPSVFEEASDDRFVEVYKSLETPIIFFDTNKRHYPFVNESITYESAYFDVLDNGSHTTIYIADTKLNREDAWYFYLEDKKDVNVLYSEIFKKIENL</sequence>
<reference evidence="2" key="1">
    <citation type="submission" date="2017-08" db="EMBL/GenBank/DDBJ databases">
        <authorList>
            <person name="Varghese N."/>
            <person name="Submissions S."/>
        </authorList>
    </citation>
    <scope>NUCLEOTIDE SEQUENCE [LARGE SCALE GENOMIC DNA]</scope>
    <source>
        <strain evidence="2">JC23</strain>
    </source>
</reference>